<keyword evidence="10" id="KW-1185">Reference proteome</keyword>
<feature type="binding site" evidence="6">
    <location>
        <begin position="510"/>
        <end position="511"/>
    </location>
    <ligand>
        <name>FAD</name>
        <dbReference type="ChEBI" id="CHEBI:57692"/>
    </ligand>
</feature>
<gene>
    <name evidence="11" type="primary">LOC113849792</name>
</gene>
<dbReference type="PIRSF" id="PIRSF000137">
    <property type="entry name" value="Alcohol_oxidase"/>
    <property type="match status" value="1"/>
</dbReference>
<dbReference type="Proteomes" id="UP000694853">
    <property type="component" value="Unplaced"/>
</dbReference>
<dbReference type="SUPFAM" id="SSF51905">
    <property type="entry name" value="FAD/NAD(P)-binding domain"/>
    <property type="match status" value="1"/>
</dbReference>
<feature type="binding site" evidence="6">
    <location>
        <begin position="550"/>
        <end position="551"/>
    </location>
    <ligand>
        <name>FAD</name>
        <dbReference type="ChEBI" id="CHEBI:57692"/>
    </ligand>
</feature>
<evidence type="ECO:0000259" key="9">
    <source>
        <dbReference type="PROSITE" id="PS00624"/>
    </source>
</evidence>
<feature type="binding site" evidence="6">
    <location>
        <position position="233"/>
    </location>
    <ligand>
        <name>FAD</name>
        <dbReference type="ChEBI" id="CHEBI:57692"/>
    </ligand>
</feature>
<evidence type="ECO:0000256" key="2">
    <source>
        <dbReference type="ARBA" id="ARBA00010790"/>
    </source>
</evidence>
<feature type="disulfide bond" evidence="7">
    <location>
        <begin position="447"/>
        <end position="502"/>
    </location>
</feature>
<dbReference type="RefSeq" id="XP_027335768.1">
    <property type="nucleotide sequence ID" value="XM_027479967.1"/>
</dbReference>
<dbReference type="InterPro" id="IPR036188">
    <property type="entry name" value="FAD/NAD-bd_sf"/>
</dbReference>
<organism evidence="10 11">
    <name type="scientific">Abrus precatorius</name>
    <name type="common">Indian licorice</name>
    <name type="synonym">Glycine abrus</name>
    <dbReference type="NCBI Taxonomy" id="3816"/>
    <lineage>
        <taxon>Eukaryota</taxon>
        <taxon>Viridiplantae</taxon>
        <taxon>Streptophyta</taxon>
        <taxon>Embryophyta</taxon>
        <taxon>Tracheophyta</taxon>
        <taxon>Spermatophyta</taxon>
        <taxon>Magnoliopsida</taxon>
        <taxon>eudicotyledons</taxon>
        <taxon>Gunneridae</taxon>
        <taxon>Pentapetalae</taxon>
        <taxon>rosids</taxon>
        <taxon>fabids</taxon>
        <taxon>Fabales</taxon>
        <taxon>Fabaceae</taxon>
        <taxon>Papilionoideae</taxon>
        <taxon>50 kb inversion clade</taxon>
        <taxon>NPAAA clade</taxon>
        <taxon>indigoferoid/millettioid clade</taxon>
        <taxon>Abreae</taxon>
        <taxon>Abrus</taxon>
    </lineage>
</organism>
<dbReference type="PANTHER" id="PTHR45968">
    <property type="entry name" value="OSJNBA0019K04.7 PROTEIN"/>
    <property type="match status" value="1"/>
</dbReference>
<dbReference type="InterPro" id="IPR012132">
    <property type="entry name" value="GMC_OxRdtase"/>
</dbReference>
<dbReference type="AlphaFoldDB" id="A0A8B8JYK4"/>
<evidence type="ECO:0000313" key="11">
    <source>
        <dbReference type="RefSeq" id="XP_027335768.1"/>
    </source>
</evidence>
<feature type="chain" id="PRO_5034204995" evidence="8">
    <location>
        <begin position="26"/>
        <end position="581"/>
    </location>
</feature>
<keyword evidence="7" id="KW-1015">Disulfide bond</keyword>
<dbReference type="SUPFAM" id="SSF54373">
    <property type="entry name" value="FAD-linked reductases, C-terminal domain"/>
    <property type="match status" value="1"/>
</dbReference>
<dbReference type="Pfam" id="PF00732">
    <property type="entry name" value="GMC_oxred_N"/>
    <property type="match status" value="1"/>
</dbReference>
<dbReference type="PANTHER" id="PTHR45968:SF3">
    <property type="entry name" value="OS04G0573100 PROTEIN"/>
    <property type="match status" value="1"/>
</dbReference>
<dbReference type="GO" id="GO:0050660">
    <property type="term" value="F:flavin adenine dinucleotide binding"/>
    <property type="evidence" value="ECO:0007669"/>
    <property type="project" value="InterPro"/>
</dbReference>
<name>A0A8B8JYK4_ABRPR</name>
<reference evidence="10" key="1">
    <citation type="journal article" date="2019" name="Toxins">
        <title>Detection of Abrin-Like and Prepropulchellin-Like Toxin Genes and Transcripts Using Whole Genome Sequencing and Full-Length Transcript Sequencing of Abrus precatorius.</title>
        <authorList>
            <person name="Hovde B.T."/>
            <person name="Daligault H.E."/>
            <person name="Hanschen E.R."/>
            <person name="Kunde Y.A."/>
            <person name="Johnson M.B."/>
            <person name="Starkenburg S.R."/>
            <person name="Johnson S.L."/>
        </authorList>
    </citation>
    <scope>NUCLEOTIDE SEQUENCE [LARGE SCALE GENOMIC DNA]</scope>
</reference>
<evidence type="ECO:0000256" key="5">
    <source>
        <dbReference type="ARBA" id="ARBA00022827"/>
    </source>
</evidence>
<dbReference type="KEGG" id="aprc:113849792"/>
<evidence type="ECO:0000256" key="4">
    <source>
        <dbReference type="ARBA" id="ARBA00022729"/>
    </source>
</evidence>
<keyword evidence="5 6" id="KW-0274">FAD</keyword>
<evidence type="ECO:0000313" key="10">
    <source>
        <dbReference type="Proteomes" id="UP000694853"/>
    </source>
</evidence>
<dbReference type="InterPro" id="IPR051871">
    <property type="entry name" value="GMC_Oxidoreductase-Related"/>
</dbReference>
<dbReference type="PROSITE" id="PS00624">
    <property type="entry name" value="GMC_OXRED_2"/>
    <property type="match status" value="1"/>
</dbReference>
<evidence type="ECO:0000256" key="7">
    <source>
        <dbReference type="PIRSR" id="PIRSR000137-3"/>
    </source>
</evidence>
<comment type="cofactor">
    <cofactor evidence="1 6">
        <name>FAD</name>
        <dbReference type="ChEBI" id="CHEBI:57692"/>
    </cofactor>
</comment>
<dbReference type="GO" id="GO:0016614">
    <property type="term" value="F:oxidoreductase activity, acting on CH-OH group of donors"/>
    <property type="evidence" value="ECO:0007669"/>
    <property type="project" value="InterPro"/>
</dbReference>
<feature type="binding site" evidence="6">
    <location>
        <position position="539"/>
    </location>
    <ligand>
        <name>FAD</name>
        <dbReference type="ChEBI" id="CHEBI:57692"/>
    </ligand>
</feature>
<dbReference type="Pfam" id="PF05199">
    <property type="entry name" value="GMC_oxred_C"/>
    <property type="match status" value="1"/>
</dbReference>
<keyword evidence="3" id="KW-0285">Flavoprotein</keyword>
<feature type="binding site" evidence="6">
    <location>
        <position position="120"/>
    </location>
    <ligand>
        <name>FAD</name>
        <dbReference type="ChEBI" id="CHEBI:57692"/>
    </ligand>
</feature>
<evidence type="ECO:0000256" key="3">
    <source>
        <dbReference type="ARBA" id="ARBA00022630"/>
    </source>
</evidence>
<dbReference type="InterPro" id="IPR000172">
    <property type="entry name" value="GMC_OxRdtase_N"/>
</dbReference>
<reference evidence="11" key="2">
    <citation type="submission" date="2025-08" db="UniProtKB">
        <authorList>
            <consortium name="RefSeq"/>
        </authorList>
    </citation>
    <scope>IDENTIFICATION</scope>
    <source>
        <tissue evidence="11">Young leaves</tissue>
    </source>
</reference>
<dbReference type="OrthoDB" id="269227at2759"/>
<dbReference type="InterPro" id="IPR007867">
    <property type="entry name" value="GMC_OxRtase_C"/>
</dbReference>
<evidence type="ECO:0000256" key="6">
    <source>
        <dbReference type="PIRSR" id="PIRSR000137-2"/>
    </source>
</evidence>
<feature type="signal peptide" evidence="8">
    <location>
        <begin position="1"/>
        <end position="25"/>
    </location>
</feature>
<evidence type="ECO:0000256" key="1">
    <source>
        <dbReference type="ARBA" id="ARBA00001974"/>
    </source>
</evidence>
<dbReference type="Gene3D" id="3.30.410.40">
    <property type="match status" value="1"/>
</dbReference>
<proteinExistence type="inferred from homology"/>
<evidence type="ECO:0000256" key="8">
    <source>
        <dbReference type="SAM" id="SignalP"/>
    </source>
</evidence>
<dbReference type="Gene3D" id="3.50.50.60">
    <property type="entry name" value="FAD/NAD(P)-binding domain"/>
    <property type="match status" value="1"/>
</dbReference>
<accession>A0A8B8JYK4</accession>
<keyword evidence="4 8" id="KW-0732">Signal</keyword>
<dbReference type="GeneID" id="113849792"/>
<comment type="similarity">
    <text evidence="2">Belongs to the GMC oxidoreductase family.</text>
</comment>
<feature type="domain" description="Glucose-methanol-choline oxidoreductase N-terminal" evidence="9">
    <location>
        <begin position="278"/>
        <end position="292"/>
    </location>
</feature>
<protein>
    <submittedName>
        <fullName evidence="11">Protein HOTHEAD-like isoform X1</fullName>
    </submittedName>
</protein>
<sequence>MAVWCWTLLFPALAVILFSPLRCASQKVPNYRFMHNATTAANISHYDYIVIGGGTAGCPLAATLSQNYSVLVLERGGSPYGNPNITNLGAFGAALSDTSPTSPAQRFISQDGVINSRARVLGGGSCLNAGFYTRASPQYVREAGWDERTVKESYEWVEKKVAFEPQVQQWQSAVRDGLLEVGVVPNNGFTYDHIDGTKVGGTIFDEHGNRHTAADLLEYANPTGITVLLHATVHRILFRMKGTSRPMAHGVVFRDALGRRHKAYLKPGPKNEIIVSAGALGSPQLLMLSGIGAAEQLKRHNIRITLEQPLVGQGMSDNPMNAIFVPSPVPVEVSLIEIVGITNFGSYIEAASGENFAGGSPRDYGMFSPKIGQLSTVPPKQRTAEALAKATEMMESLDEAAFRGGFILEKIMGPISTGHLELRTRDPNDNPLVTFNYFQDPRDLERCVKGLSTVEKIIESKAFSPFRYQNMPLSMLLNLTASSPVNLLPKHINSSLSLQQFCKDTVMTIWHYHGGCQVGKVVDRDYKVLGVDALRVIDGSTFNYSPGTNPQATVMMLGRYMGVKILSERLGAAADETEAAV</sequence>